<dbReference type="GeneID" id="94842063"/>
<accession>A0A1J4JYU7</accession>
<keyword evidence="3" id="KW-1185">Reference proteome</keyword>
<dbReference type="Proteomes" id="UP000179807">
    <property type="component" value="Unassembled WGS sequence"/>
</dbReference>
<comment type="caution">
    <text evidence="2">The sequence shown here is derived from an EMBL/GenBank/DDBJ whole genome shotgun (WGS) entry which is preliminary data.</text>
</comment>
<dbReference type="InterPro" id="IPR036249">
    <property type="entry name" value="Thioredoxin-like_sf"/>
</dbReference>
<feature type="domain" description="Thioredoxin" evidence="1">
    <location>
        <begin position="17"/>
        <end position="114"/>
    </location>
</feature>
<name>A0A1J4JYU7_9EUKA</name>
<gene>
    <name evidence="2" type="ORF">TRFO_30446</name>
</gene>
<dbReference type="InterPro" id="IPR013766">
    <property type="entry name" value="Thioredoxin_domain"/>
</dbReference>
<dbReference type="Pfam" id="PF00085">
    <property type="entry name" value="Thioredoxin"/>
    <property type="match status" value="1"/>
</dbReference>
<evidence type="ECO:0000313" key="3">
    <source>
        <dbReference type="Proteomes" id="UP000179807"/>
    </source>
</evidence>
<sequence length="499" mass="57989">MFLFSLFYFASSNLFTVTDDESLSKLLKKKELVVVLFFSGNFPSLSEYTSIFDSLYSNFYRSVTVVGCDFGASPSVLKKYPIIFNPDILVFKHGAFAGNYEGDWTEDALSKFISDLNALNSNPNSHQNNQNSAEIPQKYEPIIHLKKLEQFQKIKPFNIIVYSYQDNSFFNELYNNLNVQSYMKMIGLVSDSNLAKKAGISEFPIIQLTFPFEEKTYLFKSYDIKKLQKLLIPTVHQIHNNQLAWSSAQTQWILFGFVQNHDENHAHQVSRILNHCNKIFGDSVLYEYGEFLDCFDLAKLVGIRKPTQPYFIAFKNDPNNPKNVPFLYKGDINPTDVRIWMKSQMKMLDQIEKKTIEFGYKNTKPVSFISSKELREYDTTALFVLFGNPQTDSNNYFQIYEMLCHLRDIFVNSTRIEFFLFNPATQNTQKVTVPFNFDEVTLLLYPSKTNKKYHKLNTTNGFKAMLGEVLPLVKRDLSKSTKNFLIEKFRDDEEIKIDL</sequence>
<evidence type="ECO:0000313" key="2">
    <source>
        <dbReference type="EMBL" id="OHT02445.1"/>
    </source>
</evidence>
<dbReference type="RefSeq" id="XP_068355581.1">
    <property type="nucleotide sequence ID" value="XM_068507359.1"/>
</dbReference>
<evidence type="ECO:0000259" key="1">
    <source>
        <dbReference type="Pfam" id="PF00085"/>
    </source>
</evidence>
<dbReference type="SUPFAM" id="SSF52833">
    <property type="entry name" value="Thioredoxin-like"/>
    <property type="match status" value="1"/>
</dbReference>
<protein>
    <recommendedName>
        <fullName evidence="1">Thioredoxin domain-containing protein</fullName>
    </recommendedName>
</protein>
<dbReference type="Gene3D" id="3.40.30.10">
    <property type="entry name" value="Glutaredoxin"/>
    <property type="match status" value="1"/>
</dbReference>
<dbReference type="VEuPathDB" id="TrichDB:TRFO_30446"/>
<organism evidence="2 3">
    <name type="scientific">Tritrichomonas foetus</name>
    <dbReference type="NCBI Taxonomy" id="1144522"/>
    <lineage>
        <taxon>Eukaryota</taxon>
        <taxon>Metamonada</taxon>
        <taxon>Parabasalia</taxon>
        <taxon>Tritrichomonadida</taxon>
        <taxon>Tritrichomonadidae</taxon>
        <taxon>Tritrichomonas</taxon>
    </lineage>
</organism>
<dbReference type="EMBL" id="MLAK01000867">
    <property type="protein sequence ID" value="OHT02445.1"/>
    <property type="molecule type" value="Genomic_DNA"/>
</dbReference>
<dbReference type="AlphaFoldDB" id="A0A1J4JYU7"/>
<reference evidence="2" key="1">
    <citation type="submission" date="2016-10" db="EMBL/GenBank/DDBJ databases">
        <authorList>
            <person name="Benchimol M."/>
            <person name="Almeida L.G."/>
            <person name="Vasconcelos A.T."/>
            <person name="Perreira-Neves A."/>
            <person name="Rosa I.A."/>
            <person name="Tasca T."/>
            <person name="Bogo M.R."/>
            <person name="de Souza W."/>
        </authorList>
    </citation>
    <scope>NUCLEOTIDE SEQUENCE [LARGE SCALE GENOMIC DNA]</scope>
    <source>
        <strain evidence="2">K</strain>
    </source>
</reference>
<proteinExistence type="predicted"/>